<dbReference type="eggNOG" id="COG2971">
    <property type="taxonomic scope" value="Bacteria"/>
</dbReference>
<comment type="caution">
    <text evidence="3">The sequence shown here is derived from an EMBL/GenBank/DDBJ whole genome shotgun (WGS) entry which is preliminary data.</text>
</comment>
<dbReference type="PANTHER" id="PTHR43190:SF3">
    <property type="entry name" value="N-ACETYL-D-GLUCOSAMINE KINASE"/>
    <property type="match status" value="1"/>
</dbReference>
<gene>
    <name evidence="3" type="ORF">MB27_22050</name>
</gene>
<evidence type="ECO:0000259" key="2">
    <source>
        <dbReference type="Pfam" id="PF01869"/>
    </source>
</evidence>
<dbReference type="OrthoDB" id="8701357at2"/>
<evidence type="ECO:0000256" key="1">
    <source>
        <dbReference type="SAM" id="MobiDB-lite"/>
    </source>
</evidence>
<dbReference type="PANTHER" id="PTHR43190">
    <property type="entry name" value="N-ACETYL-D-GLUCOSAMINE KINASE"/>
    <property type="match status" value="1"/>
</dbReference>
<dbReference type="STRING" id="1869.MB27_22050"/>
<dbReference type="SUPFAM" id="SSF53067">
    <property type="entry name" value="Actin-like ATPase domain"/>
    <property type="match status" value="1"/>
</dbReference>
<name>A0A0A6UMG9_ACTUT</name>
<feature type="domain" description="ATPase BadF/BadG/BcrA/BcrD type" evidence="2">
    <location>
        <begin position="5"/>
        <end position="298"/>
    </location>
</feature>
<protein>
    <recommendedName>
        <fullName evidence="2">ATPase BadF/BadG/BcrA/BcrD type domain-containing protein</fullName>
    </recommendedName>
</protein>
<feature type="compositionally biased region" description="Low complexity" evidence="1">
    <location>
        <begin position="195"/>
        <end position="221"/>
    </location>
</feature>
<evidence type="ECO:0000313" key="3">
    <source>
        <dbReference type="EMBL" id="KHD75514.1"/>
    </source>
</evidence>
<dbReference type="RefSeq" id="WP_043527191.1">
    <property type="nucleotide sequence ID" value="NZ_BAABKU010000027.1"/>
</dbReference>
<dbReference type="Gene3D" id="3.30.420.40">
    <property type="match status" value="2"/>
</dbReference>
<feature type="compositionally biased region" description="Pro residues" evidence="1">
    <location>
        <begin position="185"/>
        <end position="194"/>
    </location>
</feature>
<reference evidence="3 4" key="1">
    <citation type="submission" date="2014-10" db="EMBL/GenBank/DDBJ databases">
        <title>Draft genome sequence of Actinoplanes utahensis NRRL 12052.</title>
        <authorList>
            <person name="Velasco-Bucheli B."/>
            <person name="del Cerro C."/>
            <person name="Hormigo D."/>
            <person name="Garcia J.L."/>
            <person name="Acebal C."/>
            <person name="Arroyo M."/>
            <person name="de la Mata I."/>
        </authorList>
    </citation>
    <scope>NUCLEOTIDE SEQUENCE [LARGE SCALE GENOMIC DNA]</scope>
    <source>
        <strain evidence="3 4">NRRL 12052</strain>
    </source>
</reference>
<dbReference type="Pfam" id="PF01869">
    <property type="entry name" value="BcrAD_BadFG"/>
    <property type="match status" value="1"/>
</dbReference>
<proteinExistence type="predicted"/>
<sequence length="350" mass="34576">MRLVVGVDAGGTTSRAVAATLSGTVLGRGRDGPGNLFTAGPAAALAIAGAVRQALSGLDPATVAGGTLGLAGLGAGTEPANLAALTRAWESTGLTCPFTVVGDAVTAFAAGASEASGTVLIAGTGAVAAQIQDHQVVRTADGLGWLLGDEGSGHWLGLQALRCAIRSWHSPFADVIAGHTAAALPPGPSPPSTGSPPSTDSLPSTDSPLSADSPPSAGPSAQPIAWTGVDGRDRLIAWAQTVPHTRIAALAPVVCALAEAGDPHAVAITTEAVRRLAATLDEVLTDGPVVLAGSLLTAATPLRAGLSTALRRRGIPLLTSGDPATAAAWLAARLLSPADAAELHRRLLST</sequence>
<dbReference type="Proteomes" id="UP000054537">
    <property type="component" value="Unassembled WGS sequence"/>
</dbReference>
<dbReference type="InterPro" id="IPR052519">
    <property type="entry name" value="Euk-type_GlcNAc_Kinase"/>
</dbReference>
<keyword evidence="4" id="KW-1185">Reference proteome</keyword>
<feature type="region of interest" description="Disordered" evidence="1">
    <location>
        <begin position="181"/>
        <end position="225"/>
    </location>
</feature>
<dbReference type="InterPro" id="IPR043129">
    <property type="entry name" value="ATPase_NBD"/>
</dbReference>
<dbReference type="AlphaFoldDB" id="A0A0A6UMG9"/>
<organism evidence="3 4">
    <name type="scientific">Actinoplanes utahensis</name>
    <dbReference type="NCBI Taxonomy" id="1869"/>
    <lineage>
        <taxon>Bacteria</taxon>
        <taxon>Bacillati</taxon>
        <taxon>Actinomycetota</taxon>
        <taxon>Actinomycetes</taxon>
        <taxon>Micromonosporales</taxon>
        <taxon>Micromonosporaceae</taxon>
        <taxon>Actinoplanes</taxon>
    </lineage>
</organism>
<dbReference type="InterPro" id="IPR002731">
    <property type="entry name" value="ATPase_BadF"/>
</dbReference>
<dbReference type="EMBL" id="JRTT01000026">
    <property type="protein sequence ID" value="KHD75514.1"/>
    <property type="molecule type" value="Genomic_DNA"/>
</dbReference>
<evidence type="ECO:0000313" key="4">
    <source>
        <dbReference type="Proteomes" id="UP000054537"/>
    </source>
</evidence>
<accession>A0A0A6UMG9</accession>